<reference evidence="3" key="1">
    <citation type="submission" date="2017-02" db="EMBL/GenBank/DDBJ databases">
        <authorList>
            <person name="Mornico D."/>
        </authorList>
    </citation>
    <scope>NUCLEOTIDE SEQUENCE [LARGE SCALE GENOMIC DNA]</scope>
</reference>
<dbReference type="EMBL" id="FUGD01000076">
    <property type="protein sequence ID" value="SJM37264.1"/>
    <property type="molecule type" value="Genomic_DNA"/>
</dbReference>
<dbReference type="STRING" id="1945520.A1019T_01236"/>
<keyword evidence="1" id="KW-1133">Transmembrane helix</keyword>
<dbReference type="RefSeq" id="WP_077448658.1">
    <property type="nucleotide sequence ID" value="NZ_FUGD01000076.1"/>
</dbReference>
<organism evidence="2 3">
    <name type="scientific">Psychrobacter pasteurii</name>
    <dbReference type="NCBI Taxonomy" id="1945520"/>
    <lineage>
        <taxon>Bacteria</taxon>
        <taxon>Pseudomonadati</taxon>
        <taxon>Pseudomonadota</taxon>
        <taxon>Gammaproteobacteria</taxon>
        <taxon>Moraxellales</taxon>
        <taxon>Moraxellaceae</taxon>
        <taxon>Psychrobacter</taxon>
    </lineage>
</organism>
<name>A0A1R4EFI2_9GAMM</name>
<sequence length="104" mass="11994">MGWAGLIFFILVIGIIYEIGDKGEKIKKDKDTKEQKEIERKRIDDQIENERLCIINENIKLTNQTKIDNVLEGSLSNKQVLFSLASISLGVILIVFLFKFIYMT</sequence>
<keyword evidence="3" id="KW-1185">Reference proteome</keyword>
<feature type="transmembrane region" description="Helical" evidence="1">
    <location>
        <begin position="6"/>
        <end position="23"/>
    </location>
</feature>
<gene>
    <name evidence="2" type="ORF">A1019T_01236</name>
</gene>
<evidence type="ECO:0000313" key="3">
    <source>
        <dbReference type="Proteomes" id="UP000188169"/>
    </source>
</evidence>
<protein>
    <submittedName>
        <fullName evidence="2">Uncharacterized protein</fullName>
    </submittedName>
</protein>
<evidence type="ECO:0000256" key="1">
    <source>
        <dbReference type="SAM" id="Phobius"/>
    </source>
</evidence>
<proteinExistence type="predicted"/>
<accession>A0A1R4EFI2</accession>
<feature type="transmembrane region" description="Helical" evidence="1">
    <location>
        <begin position="80"/>
        <end position="102"/>
    </location>
</feature>
<evidence type="ECO:0000313" key="2">
    <source>
        <dbReference type="EMBL" id="SJM37264.1"/>
    </source>
</evidence>
<keyword evidence="1" id="KW-0472">Membrane</keyword>
<dbReference type="Proteomes" id="UP000188169">
    <property type="component" value="Unassembled WGS sequence"/>
</dbReference>
<dbReference type="AlphaFoldDB" id="A0A1R4EFI2"/>
<keyword evidence="1" id="KW-0812">Transmembrane</keyword>